<name>A0A1B9CH64_MYCMA</name>
<sequence>MLLVQDQQRPKARPGKEIQTDEVEDQRGFQPRKAANRLRDEVGVGGVDLAVDAQDGGHAAGVHVDLRSGAIDLVAAAGFSEQPGCRGIGCRGIKRRGIRGMELG</sequence>
<dbReference type="Proteomes" id="UP000092683">
    <property type="component" value="Unassembled WGS sequence"/>
</dbReference>
<accession>A0A1B9CH64</accession>
<organism evidence="2 3">
    <name type="scientific">Mycobacterium malmoense</name>
    <dbReference type="NCBI Taxonomy" id="1780"/>
    <lineage>
        <taxon>Bacteria</taxon>
        <taxon>Bacillati</taxon>
        <taxon>Actinomycetota</taxon>
        <taxon>Actinomycetes</taxon>
        <taxon>Mycobacteriales</taxon>
        <taxon>Mycobacteriaceae</taxon>
        <taxon>Mycobacterium</taxon>
    </lineage>
</organism>
<proteinExistence type="predicted"/>
<dbReference type="AlphaFoldDB" id="A0A1B9CH64"/>
<comment type="caution">
    <text evidence="2">The sequence shown here is derived from an EMBL/GenBank/DDBJ whole genome shotgun (WGS) entry which is preliminary data.</text>
</comment>
<evidence type="ECO:0000313" key="3">
    <source>
        <dbReference type="Proteomes" id="UP000092683"/>
    </source>
</evidence>
<evidence type="ECO:0000313" key="2">
    <source>
        <dbReference type="EMBL" id="OCB41475.1"/>
    </source>
</evidence>
<dbReference type="EMBL" id="MBEE01000294">
    <property type="protein sequence ID" value="OCB41475.1"/>
    <property type="molecule type" value="Genomic_DNA"/>
</dbReference>
<feature type="region of interest" description="Disordered" evidence="1">
    <location>
        <begin position="1"/>
        <end position="30"/>
    </location>
</feature>
<protein>
    <submittedName>
        <fullName evidence="2">Uncharacterized protein</fullName>
    </submittedName>
</protein>
<evidence type="ECO:0000256" key="1">
    <source>
        <dbReference type="SAM" id="MobiDB-lite"/>
    </source>
</evidence>
<reference evidence="2 3" key="1">
    <citation type="submission" date="2016-06" db="EMBL/GenBank/DDBJ databases">
        <authorList>
            <person name="Kjaerup R.B."/>
            <person name="Dalgaard T.S."/>
            <person name="Juul-Madsen H.R."/>
        </authorList>
    </citation>
    <scope>NUCLEOTIDE SEQUENCE [LARGE SCALE GENOMIC DNA]</scope>
    <source>
        <strain evidence="2 3">E3012</strain>
    </source>
</reference>
<gene>
    <name evidence="2" type="ORF">A5677_09155</name>
</gene>